<dbReference type="AlphaFoldDB" id="A0A644WPJ1"/>
<feature type="transmembrane region" description="Helical" evidence="7">
    <location>
        <begin position="69"/>
        <end position="94"/>
    </location>
</feature>
<evidence type="ECO:0000256" key="4">
    <source>
        <dbReference type="ARBA" id="ARBA00022692"/>
    </source>
</evidence>
<keyword evidence="6 7" id="KW-0472">Membrane</keyword>
<organism evidence="9">
    <name type="scientific">bioreactor metagenome</name>
    <dbReference type="NCBI Taxonomy" id="1076179"/>
    <lineage>
        <taxon>unclassified sequences</taxon>
        <taxon>metagenomes</taxon>
        <taxon>ecological metagenomes</taxon>
    </lineage>
</organism>
<dbReference type="Pfam" id="PF00528">
    <property type="entry name" value="BPD_transp_1"/>
    <property type="match status" value="1"/>
</dbReference>
<keyword evidence="4 7" id="KW-0812">Transmembrane</keyword>
<dbReference type="PROSITE" id="PS50928">
    <property type="entry name" value="ABC_TM1"/>
    <property type="match status" value="1"/>
</dbReference>
<keyword evidence="5 7" id="KW-1133">Transmembrane helix</keyword>
<keyword evidence="3" id="KW-1003">Cell membrane</keyword>
<feature type="transmembrane region" description="Helical" evidence="7">
    <location>
        <begin position="154"/>
        <end position="179"/>
    </location>
</feature>
<evidence type="ECO:0000313" key="9">
    <source>
        <dbReference type="EMBL" id="MPM05672.1"/>
    </source>
</evidence>
<evidence type="ECO:0000256" key="2">
    <source>
        <dbReference type="ARBA" id="ARBA00022448"/>
    </source>
</evidence>
<evidence type="ECO:0000256" key="6">
    <source>
        <dbReference type="ARBA" id="ARBA00023136"/>
    </source>
</evidence>
<feature type="transmembrane region" description="Helical" evidence="7">
    <location>
        <begin position="106"/>
        <end position="125"/>
    </location>
</feature>
<dbReference type="GO" id="GO:0005886">
    <property type="term" value="C:plasma membrane"/>
    <property type="evidence" value="ECO:0007669"/>
    <property type="project" value="UniProtKB-SubCell"/>
</dbReference>
<evidence type="ECO:0000256" key="1">
    <source>
        <dbReference type="ARBA" id="ARBA00004651"/>
    </source>
</evidence>
<dbReference type="Gene3D" id="1.10.3720.10">
    <property type="entry name" value="MetI-like"/>
    <property type="match status" value="1"/>
</dbReference>
<dbReference type="InterPro" id="IPR051393">
    <property type="entry name" value="ABC_transporter_permease"/>
</dbReference>
<feature type="domain" description="ABC transmembrane type-1" evidence="8">
    <location>
        <begin position="65"/>
        <end position="281"/>
    </location>
</feature>
<dbReference type="SUPFAM" id="SSF161098">
    <property type="entry name" value="MetI-like"/>
    <property type="match status" value="1"/>
</dbReference>
<dbReference type="EMBL" id="VSSQ01001154">
    <property type="protein sequence ID" value="MPM05672.1"/>
    <property type="molecule type" value="Genomic_DNA"/>
</dbReference>
<keyword evidence="2" id="KW-0813">Transport</keyword>
<dbReference type="InterPro" id="IPR035906">
    <property type="entry name" value="MetI-like_sf"/>
</dbReference>
<comment type="subcellular location">
    <subcellularLocation>
        <location evidence="1">Cell membrane</location>
        <topology evidence="1">Multi-pass membrane protein</topology>
    </subcellularLocation>
</comment>
<protein>
    <submittedName>
        <fullName evidence="9">Lactose transport system permease protein LacF</fullName>
    </submittedName>
</protein>
<comment type="caution">
    <text evidence="9">The sequence shown here is derived from an EMBL/GenBank/DDBJ whole genome shotgun (WGS) entry which is preliminary data.</text>
</comment>
<dbReference type="InterPro" id="IPR000515">
    <property type="entry name" value="MetI-like"/>
</dbReference>
<evidence type="ECO:0000256" key="7">
    <source>
        <dbReference type="SAM" id="Phobius"/>
    </source>
</evidence>
<evidence type="ECO:0000256" key="3">
    <source>
        <dbReference type="ARBA" id="ARBA00022475"/>
    </source>
</evidence>
<proteinExistence type="predicted"/>
<evidence type="ECO:0000259" key="8">
    <source>
        <dbReference type="PROSITE" id="PS50928"/>
    </source>
</evidence>
<dbReference type="PANTHER" id="PTHR30193:SF37">
    <property type="entry name" value="INNER MEMBRANE ABC TRANSPORTER PERMEASE PROTEIN YCJO"/>
    <property type="match status" value="1"/>
</dbReference>
<accession>A0A644WPJ1</accession>
<evidence type="ECO:0000256" key="5">
    <source>
        <dbReference type="ARBA" id="ARBA00022989"/>
    </source>
</evidence>
<feature type="transmembrane region" description="Helical" evidence="7">
    <location>
        <begin position="216"/>
        <end position="240"/>
    </location>
</feature>
<sequence>MQGKHLQGYAFLSPFLVLISIFYIAPAILTIVMSFSNLDGSFLWEFVGFENYGKIFKDPNTLLILRNTILYIFISMFIIVVLDLFIATLTTYFIKSDGWASFFKSIIMIPMITPSVVYSVLWIWYLDASDAGFINSVLRFFNKDFSSINWIAQYPFQVIILAQVVVSLAYGAIIFSSAIRSIPENQFKAAHVDGASEWEIVKTIIIPNIRPHIKFIIMWETLGLMTNYLNILLITNGGPLNRTEVWALSAYHKAFIDQQYGYGAAISVLLILVVFMIMLLWLFASRTRKESEE</sequence>
<dbReference type="GO" id="GO:0055085">
    <property type="term" value="P:transmembrane transport"/>
    <property type="evidence" value="ECO:0007669"/>
    <property type="project" value="InterPro"/>
</dbReference>
<gene>
    <name evidence="9" type="primary">lacF_15</name>
    <name evidence="9" type="ORF">SDC9_51963</name>
</gene>
<dbReference type="CDD" id="cd06261">
    <property type="entry name" value="TM_PBP2"/>
    <property type="match status" value="1"/>
</dbReference>
<dbReference type="PANTHER" id="PTHR30193">
    <property type="entry name" value="ABC TRANSPORTER PERMEASE PROTEIN"/>
    <property type="match status" value="1"/>
</dbReference>
<feature type="transmembrane region" description="Helical" evidence="7">
    <location>
        <begin position="12"/>
        <end position="35"/>
    </location>
</feature>
<feature type="transmembrane region" description="Helical" evidence="7">
    <location>
        <begin position="260"/>
        <end position="284"/>
    </location>
</feature>
<name>A0A644WPJ1_9ZZZZ</name>
<reference evidence="9" key="1">
    <citation type="submission" date="2019-08" db="EMBL/GenBank/DDBJ databases">
        <authorList>
            <person name="Kucharzyk K."/>
            <person name="Murdoch R.W."/>
            <person name="Higgins S."/>
            <person name="Loffler F."/>
        </authorList>
    </citation>
    <scope>NUCLEOTIDE SEQUENCE</scope>
</reference>